<gene>
    <name evidence="1" type="ORF">FB00_13390</name>
</gene>
<accession>A0A0H2KM75</accession>
<protein>
    <submittedName>
        <fullName evidence="1">Uncharacterized protein</fullName>
    </submittedName>
</protein>
<sequence length="118" mass="13330">MIGFRLYSLVMDGQWTVEPEELPDGSLRAPDDVVYRRTPRRVTRRIGNEVLAAGAIVVTDVYPEGLTFHVGDAADAAWEDVAPRLVSGRRTDAHDIQWVGHLWESDDGRQLMRFDGEH</sequence>
<reference evidence="1 2" key="1">
    <citation type="submission" date="2014-05" db="EMBL/GenBank/DDBJ databases">
        <title>Cellulosimicrobium funkei U11 genome.</title>
        <authorList>
            <person name="Hu C."/>
            <person name="Gong Y."/>
            <person name="Wan W."/>
            <person name="Jiang M."/>
        </authorList>
    </citation>
    <scope>NUCLEOTIDE SEQUENCE [LARGE SCALE GENOMIC DNA]</scope>
    <source>
        <strain evidence="1 2">U11</strain>
    </source>
</reference>
<keyword evidence="2" id="KW-1185">Reference proteome</keyword>
<proteinExistence type="predicted"/>
<organism evidence="1 2">
    <name type="scientific">Cellulosimicrobium funkei</name>
    <dbReference type="NCBI Taxonomy" id="264251"/>
    <lineage>
        <taxon>Bacteria</taxon>
        <taxon>Bacillati</taxon>
        <taxon>Actinomycetota</taxon>
        <taxon>Actinomycetes</taxon>
        <taxon>Micrococcales</taxon>
        <taxon>Promicromonosporaceae</taxon>
        <taxon>Cellulosimicrobium</taxon>
    </lineage>
</organism>
<name>A0A0H2KM75_9MICO</name>
<dbReference type="AlphaFoldDB" id="A0A0H2KM75"/>
<dbReference type="PATRIC" id="fig|264251.5.peg.2723"/>
<evidence type="ECO:0000313" key="2">
    <source>
        <dbReference type="Proteomes" id="UP000035265"/>
    </source>
</evidence>
<dbReference type="STRING" id="264251.FB00_13390"/>
<evidence type="ECO:0000313" key="1">
    <source>
        <dbReference type="EMBL" id="KLN34273.1"/>
    </source>
</evidence>
<comment type="caution">
    <text evidence="1">The sequence shown here is derived from an EMBL/GenBank/DDBJ whole genome shotgun (WGS) entry which is preliminary data.</text>
</comment>
<dbReference type="EMBL" id="JNBQ01000017">
    <property type="protein sequence ID" value="KLN34273.1"/>
    <property type="molecule type" value="Genomic_DNA"/>
</dbReference>
<dbReference type="Proteomes" id="UP000035265">
    <property type="component" value="Unassembled WGS sequence"/>
</dbReference>